<gene>
    <name evidence="2" type="ORF">M9Y10_033623</name>
</gene>
<dbReference type="Pfam" id="PF13306">
    <property type="entry name" value="LRR_5"/>
    <property type="match status" value="2"/>
</dbReference>
<dbReference type="InterPro" id="IPR053139">
    <property type="entry name" value="Surface_bspA-like"/>
</dbReference>
<dbReference type="PANTHER" id="PTHR45661">
    <property type="entry name" value="SURFACE ANTIGEN"/>
    <property type="match status" value="1"/>
</dbReference>
<name>A0ABR2KDB8_9EUKA</name>
<keyword evidence="3" id="KW-1185">Reference proteome</keyword>
<dbReference type="Proteomes" id="UP001470230">
    <property type="component" value="Unassembled WGS sequence"/>
</dbReference>
<feature type="compositionally biased region" description="Low complexity" evidence="1">
    <location>
        <begin position="344"/>
        <end position="359"/>
    </location>
</feature>
<dbReference type="PANTHER" id="PTHR45661:SF3">
    <property type="entry name" value="IG-LIKE DOMAIN-CONTAINING PROTEIN"/>
    <property type="match status" value="1"/>
</dbReference>
<comment type="caution">
    <text evidence="2">The sequence shown here is derived from an EMBL/GenBank/DDBJ whole genome shotgun (WGS) entry which is preliminary data.</text>
</comment>
<proteinExistence type="predicted"/>
<feature type="compositionally biased region" description="Basic and acidic residues" evidence="1">
    <location>
        <begin position="404"/>
        <end position="430"/>
    </location>
</feature>
<dbReference type="SUPFAM" id="SSF52058">
    <property type="entry name" value="L domain-like"/>
    <property type="match status" value="1"/>
</dbReference>
<feature type="compositionally biased region" description="Acidic residues" evidence="1">
    <location>
        <begin position="360"/>
        <end position="369"/>
    </location>
</feature>
<accession>A0ABR2KDB8</accession>
<dbReference type="Gene3D" id="3.80.10.10">
    <property type="entry name" value="Ribonuclease Inhibitor"/>
    <property type="match status" value="1"/>
</dbReference>
<reference evidence="2 3" key="1">
    <citation type="submission" date="2024-04" db="EMBL/GenBank/DDBJ databases">
        <title>Tritrichomonas musculus Genome.</title>
        <authorList>
            <person name="Alves-Ferreira E."/>
            <person name="Grigg M."/>
            <person name="Lorenzi H."/>
            <person name="Galac M."/>
        </authorList>
    </citation>
    <scope>NUCLEOTIDE SEQUENCE [LARGE SCALE GENOMIC DNA]</scope>
    <source>
        <strain evidence="2 3">EAF2021</strain>
    </source>
</reference>
<evidence type="ECO:0000313" key="3">
    <source>
        <dbReference type="Proteomes" id="UP001470230"/>
    </source>
</evidence>
<dbReference type="InterPro" id="IPR032675">
    <property type="entry name" value="LRR_dom_sf"/>
</dbReference>
<evidence type="ECO:0008006" key="4">
    <source>
        <dbReference type="Google" id="ProtNLM"/>
    </source>
</evidence>
<protein>
    <recommendedName>
        <fullName evidence="4">Leucine-rich repeat domain-containing protein</fullName>
    </recommendedName>
</protein>
<evidence type="ECO:0000256" key="1">
    <source>
        <dbReference type="SAM" id="MobiDB-lite"/>
    </source>
</evidence>
<feature type="region of interest" description="Disordered" evidence="1">
    <location>
        <begin position="340"/>
        <end position="430"/>
    </location>
</feature>
<dbReference type="EMBL" id="JAPFFF010000005">
    <property type="protein sequence ID" value="KAK8888883.1"/>
    <property type="molecule type" value="Genomic_DNA"/>
</dbReference>
<dbReference type="InterPro" id="IPR026906">
    <property type="entry name" value="LRR_5"/>
</dbReference>
<evidence type="ECO:0000313" key="2">
    <source>
        <dbReference type="EMBL" id="KAK8888883.1"/>
    </source>
</evidence>
<sequence length="430" mass="47235">MESSESMVSEQPETQGTVEIESCEYELFIKSGNLYAQLRNVKSDETSLIIPATVEKDGSEYPVQGIAPRALRQSHVESLSFAPDSQVKSLKKDALYCHTLKKVALPASLEALEVGWCNFTLKLVELTIEDNSHFVTQDNALYDSDKTVLYHVARNIKEFTVPASVEKIGSYAFEQCRRLRTLTFEDNSQLKSIEQWAFSHCGLKQIHFPDSLESIGYDAFFHTPRLEEISFGDDSVLKNVLIGAFKDTSLSDVTLPPTTVKIGIAAFQNCPKLEKVTLLNPGTVTIWRDAFTGTTDDFKLVVCENTRLKGAGVPSNVERGSGTSIQEIAQNAIEGLVGNEEAEPAAQNEEAEPAAQNEEAPAEQNEEAPAENPPEEDHPAEEAVNGLVGNLLGDAAPADDEAVQEEHQSEVSENEEKDKLEETKEGGEEQ</sequence>
<organism evidence="2 3">
    <name type="scientific">Tritrichomonas musculus</name>
    <dbReference type="NCBI Taxonomy" id="1915356"/>
    <lineage>
        <taxon>Eukaryota</taxon>
        <taxon>Metamonada</taxon>
        <taxon>Parabasalia</taxon>
        <taxon>Tritrichomonadida</taxon>
        <taxon>Tritrichomonadidae</taxon>
        <taxon>Tritrichomonas</taxon>
    </lineage>
</organism>